<dbReference type="InterPro" id="IPR050490">
    <property type="entry name" value="Bact_solute-bd_prot1"/>
</dbReference>
<dbReference type="RefSeq" id="WP_205121601.1">
    <property type="nucleotide sequence ID" value="NZ_JAFBCM010000001.1"/>
</dbReference>
<gene>
    <name evidence="5" type="ORF">ACFOUW_28190</name>
</gene>
<comment type="caution">
    <text evidence="5">The sequence shown here is derived from an EMBL/GenBank/DDBJ whole genome shotgun (WGS) entry which is preliminary data.</text>
</comment>
<dbReference type="PANTHER" id="PTHR43649">
    <property type="entry name" value="ARABINOSE-BINDING PROTEIN-RELATED"/>
    <property type="match status" value="1"/>
</dbReference>
<dbReference type="Proteomes" id="UP001595699">
    <property type="component" value="Unassembled WGS sequence"/>
</dbReference>
<protein>
    <submittedName>
        <fullName evidence="5">ABC transporter substrate-binding protein</fullName>
    </submittedName>
</protein>
<dbReference type="PROSITE" id="PS51257">
    <property type="entry name" value="PROKAR_LIPOPROTEIN"/>
    <property type="match status" value="1"/>
</dbReference>
<organism evidence="5 6">
    <name type="scientific">Tenggerimyces flavus</name>
    <dbReference type="NCBI Taxonomy" id="1708749"/>
    <lineage>
        <taxon>Bacteria</taxon>
        <taxon>Bacillati</taxon>
        <taxon>Actinomycetota</taxon>
        <taxon>Actinomycetes</taxon>
        <taxon>Propionibacteriales</taxon>
        <taxon>Nocardioidaceae</taxon>
        <taxon>Tenggerimyces</taxon>
    </lineage>
</organism>
<evidence type="ECO:0000313" key="5">
    <source>
        <dbReference type="EMBL" id="MFC3764749.1"/>
    </source>
</evidence>
<dbReference type="InterPro" id="IPR006059">
    <property type="entry name" value="SBP"/>
</dbReference>
<feature type="chain" id="PRO_5046045112" evidence="4">
    <location>
        <begin position="22"/>
        <end position="467"/>
    </location>
</feature>
<dbReference type="PANTHER" id="PTHR43649:SF34">
    <property type="entry name" value="ABC TRANSPORTER PERIPLASMIC-BINDING PROTEIN YCJN-RELATED"/>
    <property type="match status" value="1"/>
</dbReference>
<evidence type="ECO:0000256" key="4">
    <source>
        <dbReference type="SAM" id="SignalP"/>
    </source>
</evidence>
<keyword evidence="6" id="KW-1185">Reference proteome</keyword>
<reference evidence="6" key="1">
    <citation type="journal article" date="2019" name="Int. J. Syst. Evol. Microbiol.">
        <title>The Global Catalogue of Microorganisms (GCM) 10K type strain sequencing project: providing services to taxonomists for standard genome sequencing and annotation.</title>
        <authorList>
            <consortium name="The Broad Institute Genomics Platform"/>
            <consortium name="The Broad Institute Genome Sequencing Center for Infectious Disease"/>
            <person name="Wu L."/>
            <person name="Ma J."/>
        </authorList>
    </citation>
    <scope>NUCLEOTIDE SEQUENCE [LARGE SCALE GENOMIC DNA]</scope>
    <source>
        <strain evidence="6">CGMCC 4.7241</strain>
    </source>
</reference>
<accession>A0ABV7YIZ0</accession>
<comment type="similarity">
    <text evidence="1">Belongs to the bacterial solute-binding protein 1 family.</text>
</comment>
<dbReference type="Pfam" id="PF01547">
    <property type="entry name" value="SBP_bac_1"/>
    <property type="match status" value="1"/>
</dbReference>
<keyword evidence="2" id="KW-0813">Transport</keyword>
<evidence type="ECO:0000256" key="1">
    <source>
        <dbReference type="ARBA" id="ARBA00008520"/>
    </source>
</evidence>
<evidence type="ECO:0000256" key="2">
    <source>
        <dbReference type="ARBA" id="ARBA00022448"/>
    </source>
</evidence>
<dbReference type="Gene3D" id="3.40.190.10">
    <property type="entry name" value="Periplasmic binding protein-like II"/>
    <property type="match status" value="1"/>
</dbReference>
<dbReference type="SUPFAM" id="SSF53850">
    <property type="entry name" value="Periplasmic binding protein-like II"/>
    <property type="match status" value="1"/>
</dbReference>
<dbReference type="EMBL" id="JBHRZH010000033">
    <property type="protein sequence ID" value="MFC3764749.1"/>
    <property type="molecule type" value="Genomic_DNA"/>
</dbReference>
<feature type="signal peptide" evidence="4">
    <location>
        <begin position="1"/>
        <end position="21"/>
    </location>
</feature>
<evidence type="ECO:0000313" key="6">
    <source>
        <dbReference type="Proteomes" id="UP001595699"/>
    </source>
</evidence>
<keyword evidence="3 4" id="KW-0732">Signal</keyword>
<sequence length="467" mass="48933">MRSPRIRALGLSLALPVVLIAACGGDGSGGGGEGGGTATLKVLTVEDINDRVQAQKKILANFTAATGIKAELTAVAEDQLTTTLTSAAAADDLPDIIAAVPLATITQLRTDDLLDTEAAKAIVDSLGTDTFAARSLELTKNGDEQLSVPSDSWPMLLYYRKDLFEKAGLQPPTTYAAIKAAAAKLDQGGTAGIVAASAPQDTFTQQTFEHLAVANGCQLTDREAIALDSGNCAETLRFYSDLIREHSVAGNQDADTTRAAYFSGRAGMILWSSFLLDELAGLRNDAMPNCPECKTDKTFLVKNTGIVSNLQGPQGSEPATFGEVVSFAVLQDAATDEAKQLVEYLMSDGYEDWLKIAPEGKVPTRSGTKDAANSYREAWQAMDSGVDTKAPLADFYDAATLEAVQGGLDGFTRWGFGQGSGELAAAVGGQFIVPKALSELITSGGDPAQVAKGVAKETTTLKEELGF</sequence>
<evidence type="ECO:0000256" key="3">
    <source>
        <dbReference type="ARBA" id="ARBA00022729"/>
    </source>
</evidence>
<proteinExistence type="inferred from homology"/>
<name>A0ABV7YIZ0_9ACTN</name>